<evidence type="ECO:0000313" key="1">
    <source>
        <dbReference type="EMBL" id="KAI8560949.1"/>
    </source>
</evidence>
<proteinExistence type="predicted"/>
<reference evidence="1" key="1">
    <citation type="submission" date="2022-02" db="EMBL/GenBank/DDBJ databases">
        <title>Plant Genome Project.</title>
        <authorList>
            <person name="Zhang R.-G."/>
        </authorList>
    </citation>
    <scope>NUCLEOTIDE SEQUENCE</scope>
    <source>
        <strain evidence="1">AT1</strain>
    </source>
</reference>
<comment type="caution">
    <text evidence="1">The sequence shown here is derived from an EMBL/GenBank/DDBJ whole genome shotgun (WGS) entry which is preliminary data.</text>
</comment>
<accession>A0ACC0P7D6</accession>
<organism evidence="1 2">
    <name type="scientific">Rhododendron molle</name>
    <name type="common">Chinese azalea</name>
    <name type="synonym">Azalea mollis</name>
    <dbReference type="NCBI Taxonomy" id="49168"/>
    <lineage>
        <taxon>Eukaryota</taxon>
        <taxon>Viridiplantae</taxon>
        <taxon>Streptophyta</taxon>
        <taxon>Embryophyta</taxon>
        <taxon>Tracheophyta</taxon>
        <taxon>Spermatophyta</taxon>
        <taxon>Magnoliopsida</taxon>
        <taxon>eudicotyledons</taxon>
        <taxon>Gunneridae</taxon>
        <taxon>Pentapetalae</taxon>
        <taxon>asterids</taxon>
        <taxon>Ericales</taxon>
        <taxon>Ericaceae</taxon>
        <taxon>Ericoideae</taxon>
        <taxon>Rhodoreae</taxon>
        <taxon>Rhododendron</taxon>
    </lineage>
</organism>
<dbReference type="EMBL" id="CM046391">
    <property type="protein sequence ID" value="KAI8560949.1"/>
    <property type="molecule type" value="Genomic_DNA"/>
</dbReference>
<dbReference type="Proteomes" id="UP001062846">
    <property type="component" value="Chromosome 4"/>
</dbReference>
<sequence>MVLYKSDFFDIVHVLNAASATLKEYICTVLARHSLSVQNIRGQGYGSASNMRGRWKGLQALFLNECPFVYYVHCFAHQLQLALVAASKEVISVKNFFSYVTLIVNIIDCSPKKNYQFSGIQAAESAEKLSVDDDELETGKGNNQIRKLKRAGDSRWGSHFGSISSLFSSTCLVLKEIINDKDNTSAQRAEADGSYDAITTFEFVFILHLMK</sequence>
<keyword evidence="2" id="KW-1185">Reference proteome</keyword>
<evidence type="ECO:0000313" key="2">
    <source>
        <dbReference type="Proteomes" id="UP001062846"/>
    </source>
</evidence>
<name>A0ACC0P7D6_RHOML</name>
<protein>
    <submittedName>
        <fullName evidence="1">Uncharacterized protein</fullName>
    </submittedName>
</protein>
<gene>
    <name evidence="1" type="ORF">RHMOL_Rhmol04G0296200</name>
</gene>